<dbReference type="EMBL" id="JADQAZ010000002">
    <property type="protein sequence ID" value="MBT0957719.1"/>
    <property type="molecule type" value="Genomic_DNA"/>
</dbReference>
<dbReference type="CDD" id="cd02968">
    <property type="entry name" value="SCO"/>
    <property type="match status" value="1"/>
</dbReference>
<evidence type="ECO:0000256" key="4">
    <source>
        <dbReference type="PIRSR" id="PIRSR603782-2"/>
    </source>
</evidence>
<evidence type="ECO:0000256" key="1">
    <source>
        <dbReference type="ARBA" id="ARBA00010996"/>
    </source>
</evidence>
<keyword evidence="3" id="KW-0479">Metal-binding</keyword>
<dbReference type="RefSeq" id="WP_327793944.1">
    <property type="nucleotide sequence ID" value="NZ_JADQAZ010000002.1"/>
</dbReference>
<evidence type="ECO:0000256" key="2">
    <source>
        <dbReference type="ARBA" id="ARBA00023008"/>
    </source>
</evidence>
<comment type="similarity">
    <text evidence="1">Belongs to the SCO1/2 family.</text>
</comment>
<keyword evidence="2 3" id="KW-0186">Copper</keyword>
<evidence type="ECO:0000256" key="3">
    <source>
        <dbReference type="PIRSR" id="PIRSR603782-1"/>
    </source>
</evidence>
<protein>
    <submittedName>
        <fullName evidence="5">SCO family protein</fullName>
    </submittedName>
</protein>
<proteinExistence type="inferred from homology"/>
<feature type="binding site" evidence="3">
    <location>
        <position position="169"/>
    </location>
    <ligand>
        <name>Cu cation</name>
        <dbReference type="ChEBI" id="CHEBI:23378"/>
    </ligand>
</feature>
<dbReference type="SUPFAM" id="SSF52833">
    <property type="entry name" value="Thioredoxin-like"/>
    <property type="match status" value="1"/>
</dbReference>
<dbReference type="AlphaFoldDB" id="A0AAP2G8P5"/>
<feature type="disulfide bond" description="Redox-active" evidence="4">
    <location>
        <begin position="80"/>
        <end position="84"/>
    </location>
</feature>
<dbReference type="PANTHER" id="PTHR12151:SF25">
    <property type="entry name" value="LINALOOL DEHYDRATASE_ISOMERASE DOMAIN-CONTAINING PROTEIN"/>
    <property type="match status" value="1"/>
</dbReference>
<sequence length="206" mass="22147">MTKLSAIAATGVAVLGLVALVSYTLLKGGTDQFADCRSLRIAGAGEMGGPFTLVNSEGQTVTDADVITEPSLIYFGYTFCPDVCPFDTARNADTTDILAERGHSITPIFITVDPARDDAESMGNFAANLHDKMIGLTGSEEQVAAAAQAYRAFYQKQDTDDEDYYLVNHTAYSYLVTPEHGFLGAFDRALDEEQLADQIACYLDAA</sequence>
<dbReference type="InterPro" id="IPR036249">
    <property type="entry name" value="Thioredoxin-like_sf"/>
</dbReference>
<dbReference type="PANTHER" id="PTHR12151">
    <property type="entry name" value="ELECTRON TRANSPORT PROTIN SCO1/SENC FAMILY MEMBER"/>
    <property type="match status" value="1"/>
</dbReference>
<dbReference type="FunFam" id="3.40.30.10:FF:000013">
    <property type="entry name" value="Blast:Protein SCO1 homolog, mitochondrial"/>
    <property type="match status" value="1"/>
</dbReference>
<evidence type="ECO:0000313" key="6">
    <source>
        <dbReference type="Proteomes" id="UP001315686"/>
    </source>
</evidence>
<keyword evidence="4" id="KW-1015">Disulfide bond</keyword>
<gene>
    <name evidence="5" type="ORF">IV417_09985</name>
</gene>
<accession>A0AAP2G8P5</accession>
<dbReference type="GO" id="GO:0046872">
    <property type="term" value="F:metal ion binding"/>
    <property type="evidence" value="ECO:0007669"/>
    <property type="project" value="UniProtKB-KW"/>
</dbReference>
<reference evidence="5 6" key="1">
    <citation type="journal article" date="2021" name="Arch. Microbiol.">
        <title>Harenicola maris gen. nov., sp. nov. isolated from the Sea of Japan shallow sediments.</title>
        <authorList>
            <person name="Romanenko L.A."/>
            <person name="Kurilenko V.V."/>
            <person name="Chernysheva N.Y."/>
            <person name="Tekutyeva L.A."/>
            <person name="Velansky P.V."/>
            <person name="Svetashev V.I."/>
            <person name="Isaeva M.P."/>
        </authorList>
    </citation>
    <scope>NUCLEOTIDE SEQUENCE [LARGE SCALE GENOMIC DNA]</scope>
    <source>
        <strain evidence="5 6">KMM 3653</strain>
    </source>
</reference>
<keyword evidence="6" id="KW-1185">Reference proteome</keyword>
<feature type="binding site" evidence="3">
    <location>
        <position position="84"/>
    </location>
    <ligand>
        <name>Cu cation</name>
        <dbReference type="ChEBI" id="CHEBI:23378"/>
    </ligand>
</feature>
<dbReference type="Gene3D" id="3.40.30.10">
    <property type="entry name" value="Glutaredoxin"/>
    <property type="match status" value="1"/>
</dbReference>
<dbReference type="Proteomes" id="UP001315686">
    <property type="component" value="Unassembled WGS sequence"/>
</dbReference>
<organism evidence="5 6">
    <name type="scientific">Harenicola maris</name>
    <dbReference type="NCBI Taxonomy" id="2841044"/>
    <lineage>
        <taxon>Bacteria</taxon>
        <taxon>Pseudomonadati</taxon>
        <taxon>Pseudomonadota</taxon>
        <taxon>Alphaproteobacteria</taxon>
        <taxon>Rhodobacterales</taxon>
        <taxon>Paracoccaceae</taxon>
        <taxon>Harenicola</taxon>
    </lineage>
</organism>
<comment type="caution">
    <text evidence="5">The sequence shown here is derived from an EMBL/GenBank/DDBJ whole genome shotgun (WGS) entry which is preliminary data.</text>
</comment>
<evidence type="ECO:0000313" key="5">
    <source>
        <dbReference type="EMBL" id="MBT0957719.1"/>
    </source>
</evidence>
<feature type="binding site" evidence="3">
    <location>
        <position position="80"/>
    </location>
    <ligand>
        <name>Cu cation</name>
        <dbReference type="ChEBI" id="CHEBI:23378"/>
    </ligand>
</feature>
<dbReference type="InterPro" id="IPR003782">
    <property type="entry name" value="SCO1/SenC"/>
</dbReference>
<dbReference type="Pfam" id="PF02630">
    <property type="entry name" value="SCO1-SenC"/>
    <property type="match status" value="1"/>
</dbReference>
<name>A0AAP2G8P5_9RHOB</name>